<feature type="non-terminal residue" evidence="8">
    <location>
        <position position="1"/>
    </location>
</feature>
<protein>
    <recommendedName>
        <fullName evidence="7">T-box domain-containing protein</fullName>
    </recommendedName>
</protein>
<dbReference type="InterPro" id="IPR001699">
    <property type="entry name" value="TF_T-box"/>
</dbReference>
<comment type="subcellular location">
    <subcellularLocation>
        <location evidence="5">Nucleus</location>
    </subcellularLocation>
</comment>
<comment type="caution">
    <text evidence="5">Lacks conserved residue(s) required for the propagation of feature annotation.</text>
</comment>
<dbReference type="GO" id="GO:0001708">
    <property type="term" value="P:cell fate specification"/>
    <property type="evidence" value="ECO:0007669"/>
    <property type="project" value="TreeGrafter"/>
</dbReference>
<dbReference type="InterPro" id="IPR046360">
    <property type="entry name" value="T-box_DNA-bd"/>
</dbReference>
<proteinExistence type="predicted"/>
<dbReference type="PANTHER" id="PTHR11267:SF102">
    <property type="entry name" value="T-BOX TRANSCRIPTION FACTOR TBX10"/>
    <property type="match status" value="1"/>
</dbReference>
<dbReference type="GO" id="GO:0000785">
    <property type="term" value="C:chromatin"/>
    <property type="evidence" value="ECO:0007669"/>
    <property type="project" value="TreeGrafter"/>
</dbReference>
<dbReference type="EMBL" id="JANPWB010000007">
    <property type="protein sequence ID" value="KAJ1168324.1"/>
    <property type="molecule type" value="Genomic_DNA"/>
</dbReference>
<dbReference type="InterPro" id="IPR008967">
    <property type="entry name" value="p53-like_TF_DNA-bd_sf"/>
</dbReference>
<comment type="caution">
    <text evidence="8">The sequence shown here is derived from an EMBL/GenBank/DDBJ whole genome shotgun (WGS) entry which is preliminary data.</text>
</comment>
<dbReference type="Proteomes" id="UP001066276">
    <property type="component" value="Chromosome 4_1"/>
</dbReference>
<dbReference type="Pfam" id="PF00907">
    <property type="entry name" value="T-box"/>
    <property type="match status" value="1"/>
</dbReference>
<keyword evidence="4 5" id="KW-0539">Nucleus</keyword>
<feature type="region of interest" description="Disordered" evidence="6">
    <location>
        <begin position="93"/>
        <end position="113"/>
    </location>
</feature>
<gene>
    <name evidence="8" type="ORF">NDU88_000252</name>
</gene>
<accession>A0AAV7SWL3</accession>
<reference evidence="8" key="1">
    <citation type="journal article" date="2022" name="bioRxiv">
        <title>Sequencing and chromosome-scale assembly of the giantPleurodeles waltlgenome.</title>
        <authorList>
            <person name="Brown T."/>
            <person name="Elewa A."/>
            <person name="Iarovenko S."/>
            <person name="Subramanian E."/>
            <person name="Araus A.J."/>
            <person name="Petzold A."/>
            <person name="Susuki M."/>
            <person name="Suzuki K.-i.T."/>
            <person name="Hayashi T."/>
            <person name="Toyoda A."/>
            <person name="Oliveira C."/>
            <person name="Osipova E."/>
            <person name="Leigh N.D."/>
            <person name="Simon A."/>
            <person name="Yun M.H."/>
        </authorList>
    </citation>
    <scope>NUCLEOTIDE SEQUENCE</scope>
    <source>
        <strain evidence="8">20211129_DDA</strain>
        <tissue evidence="8">Liver</tissue>
    </source>
</reference>
<organism evidence="8 9">
    <name type="scientific">Pleurodeles waltl</name>
    <name type="common">Iberian ribbed newt</name>
    <dbReference type="NCBI Taxonomy" id="8319"/>
    <lineage>
        <taxon>Eukaryota</taxon>
        <taxon>Metazoa</taxon>
        <taxon>Chordata</taxon>
        <taxon>Craniata</taxon>
        <taxon>Vertebrata</taxon>
        <taxon>Euteleostomi</taxon>
        <taxon>Amphibia</taxon>
        <taxon>Batrachia</taxon>
        <taxon>Caudata</taxon>
        <taxon>Salamandroidea</taxon>
        <taxon>Salamandridae</taxon>
        <taxon>Pleurodelinae</taxon>
        <taxon>Pleurodeles</taxon>
    </lineage>
</organism>
<evidence type="ECO:0000259" key="7">
    <source>
        <dbReference type="PROSITE" id="PS50252"/>
    </source>
</evidence>
<dbReference type="GO" id="GO:0000981">
    <property type="term" value="F:DNA-binding transcription factor activity, RNA polymerase II-specific"/>
    <property type="evidence" value="ECO:0007669"/>
    <property type="project" value="TreeGrafter"/>
</dbReference>
<name>A0AAV7SWL3_PLEWA</name>
<evidence type="ECO:0000256" key="5">
    <source>
        <dbReference type="PROSITE-ProRule" id="PRU00201"/>
    </source>
</evidence>
<evidence type="ECO:0000313" key="8">
    <source>
        <dbReference type="EMBL" id="KAJ1168324.1"/>
    </source>
</evidence>
<dbReference type="InterPro" id="IPR036960">
    <property type="entry name" value="T-box_sf"/>
</dbReference>
<dbReference type="GO" id="GO:0045893">
    <property type="term" value="P:positive regulation of DNA-templated transcription"/>
    <property type="evidence" value="ECO:0007669"/>
    <property type="project" value="InterPro"/>
</dbReference>
<evidence type="ECO:0000313" key="9">
    <source>
        <dbReference type="Proteomes" id="UP001066276"/>
    </source>
</evidence>
<dbReference type="Gene3D" id="2.60.40.820">
    <property type="entry name" value="Transcription factor, T-box"/>
    <property type="match status" value="1"/>
</dbReference>
<evidence type="ECO:0000256" key="3">
    <source>
        <dbReference type="ARBA" id="ARBA00023163"/>
    </source>
</evidence>
<evidence type="ECO:0000256" key="1">
    <source>
        <dbReference type="ARBA" id="ARBA00023015"/>
    </source>
</evidence>
<evidence type="ECO:0000256" key="6">
    <source>
        <dbReference type="SAM" id="MobiDB-lite"/>
    </source>
</evidence>
<dbReference type="SUPFAM" id="SSF49417">
    <property type="entry name" value="p53-like transcription factors"/>
    <property type="match status" value="1"/>
</dbReference>
<evidence type="ECO:0000256" key="2">
    <source>
        <dbReference type="ARBA" id="ARBA00023125"/>
    </source>
</evidence>
<dbReference type="AlphaFoldDB" id="A0AAV7SWL3"/>
<dbReference type="GO" id="GO:0005634">
    <property type="term" value="C:nucleus"/>
    <property type="evidence" value="ECO:0007669"/>
    <property type="project" value="UniProtKB-SubCell"/>
</dbReference>
<keyword evidence="9" id="KW-1185">Reference proteome</keyword>
<dbReference type="GO" id="GO:0000978">
    <property type="term" value="F:RNA polymerase II cis-regulatory region sequence-specific DNA binding"/>
    <property type="evidence" value="ECO:0007669"/>
    <property type="project" value="InterPro"/>
</dbReference>
<dbReference type="PANTHER" id="PTHR11267">
    <property type="entry name" value="T-BOX PROTEIN-RELATED"/>
    <property type="match status" value="1"/>
</dbReference>
<feature type="non-terminal residue" evidence="8">
    <location>
        <position position="143"/>
    </location>
</feature>
<sequence>GAICPLPLRSREVHTVDTRTPSGVVKPGEIPAVQEGGLKCSAVTMSVFTATSLSILTSAEAYPVATGPEWCPVVSSTCPPQTCGRYCASGVNSDEHRREVPQGPRDPPKNPRVQGVSVELEMQALWEEFDRLGTEMIVTKAGR</sequence>
<feature type="domain" description="T-box" evidence="7">
    <location>
        <begin position="120"/>
        <end position="143"/>
    </location>
</feature>
<keyword evidence="2 5" id="KW-0238">DNA-binding</keyword>
<keyword evidence="1" id="KW-0805">Transcription regulation</keyword>
<dbReference type="PROSITE" id="PS50252">
    <property type="entry name" value="TBOX_3"/>
    <property type="match status" value="1"/>
</dbReference>
<evidence type="ECO:0000256" key="4">
    <source>
        <dbReference type="ARBA" id="ARBA00023242"/>
    </source>
</evidence>
<keyword evidence="3" id="KW-0804">Transcription</keyword>